<evidence type="ECO:0000313" key="3">
    <source>
        <dbReference type="EMBL" id="QEN00834.1"/>
    </source>
</evidence>
<keyword evidence="2" id="KW-1133">Transmembrane helix</keyword>
<dbReference type="Proteomes" id="UP000323522">
    <property type="component" value="Chromosome"/>
</dbReference>
<name>A0A5C1Q2J2_9BURK</name>
<dbReference type="EMBL" id="CP035708">
    <property type="protein sequence ID" value="QEN00834.1"/>
    <property type="molecule type" value="Genomic_DNA"/>
</dbReference>
<evidence type="ECO:0000313" key="4">
    <source>
        <dbReference type="Proteomes" id="UP000323522"/>
    </source>
</evidence>
<sequence>MGPRLRGDDGIQFRHPRTSPVTLANARAHAHRPPPPPSPRAPLAHALPEPLALEAVALGLELGQAGLEAGVALELGELLGAGLGALALELGGAVAGLLGQALLGALAGLALAVHVGGGAALGVAGAGVGLVDGQAGLFALAPGLLVQAGLFLAGVLAQLLALHLRGGQRPGLGGVALGLGGLGGGELQAQGVQLGGLGLGEGLHARELRGLGVALGAGLAGLVLGLERAGLGRLVGQRLRGLPELAGEFAQKNRAPHPPVGRFLPHDEGGRR</sequence>
<feature type="region of interest" description="Disordered" evidence="1">
    <location>
        <begin position="250"/>
        <end position="272"/>
    </location>
</feature>
<feature type="transmembrane region" description="Helical" evidence="2">
    <location>
        <begin position="78"/>
        <end position="98"/>
    </location>
</feature>
<proteinExistence type="predicted"/>
<feature type="transmembrane region" description="Helical" evidence="2">
    <location>
        <begin position="105"/>
        <end position="131"/>
    </location>
</feature>
<accession>A0A5C1Q2J2</accession>
<dbReference type="RefSeq" id="WP_149503549.1">
    <property type="nucleotide sequence ID" value="NZ_CP035708.1"/>
</dbReference>
<gene>
    <name evidence="3" type="ORF">EWH46_08630</name>
</gene>
<protein>
    <submittedName>
        <fullName evidence="3">Uncharacterized protein</fullName>
    </submittedName>
</protein>
<reference evidence="3 4" key="1">
    <citation type="submission" date="2019-02" db="EMBL/GenBank/DDBJ databases">
        <title>Complete Genome Sequence and Methylome Analysis of Sphaerotilus natans subsp. sulfidivorans D-507.</title>
        <authorList>
            <person name="Fomenkov A."/>
            <person name="Gridneva E."/>
            <person name="Smolyakov D."/>
            <person name="Dubinina G."/>
            <person name="Vincze T."/>
            <person name="Grabovich M."/>
            <person name="Roberts R.J."/>
        </authorList>
    </citation>
    <scope>NUCLEOTIDE SEQUENCE [LARGE SCALE GENOMIC DNA]</scope>
    <source>
        <strain evidence="3 4">D-507</strain>
    </source>
</reference>
<feature type="transmembrane region" description="Helical" evidence="2">
    <location>
        <begin position="137"/>
        <end position="162"/>
    </location>
</feature>
<dbReference type="AlphaFoldDB" id="A0A5C1Q2J2"/>
<keyword evidence="2" id="KW-0472">Membrane</keyword>
<organism evidence="3 4">
    <name type="scientific">Sphaerotilus sulfidivorans</name>
    <dbReference type="NCBI Taxonomy" id="639200"/>
    <lineage>
        <taxon>Bacteria</taxon>
        <taxon>Pseudomonadati</taxon>
        <taxon>Pseudomonadota</taxon>
        <taxon>Betaproteobacteria</taxon>
        <taxon>Burkholderiales</taxon>
        <taxon>Sphaerotilaceae</taxon>
        <taxon>Sphaerotilus</taxon>
    </lineage>
</organism>
<dbReference type="KEGG" id="snn:EWH46_08630"/>
<evidence type="ECO:0000256" key="2">
    <source>
        <dbReference type="SAM" id="Phobius"/>
    </source>
</evidence>
<evidence type="ECO:0000256" key="1">
    <source>
        <dbReference type="SAM" id="MobiDB-lite"/>
    </source>
</evidence>
<feature type="region of interest" description="Disordered" evidence="1">
    <location>
        <begin position="25"/>
        <end position="44"/>
    </location>
</feature>
<keyword evidence="2" id="KW-0812">Transmembrane</keyword>